<keyword evidence="1" id="KW-0472">Membrane</keyword>
<feature type="transmembrane region" description="Helical" evidence="1">
    <location>
        <begin position="30"/>
        <end position="60"/>
    </location>
</feature>
<evidence type="ECO:0000313" key="3">
    <source>
        <dbReference type="Proteomes" id="UP000186218"/>
    </source>
</evidence>
<dbReference type="STRING" id="1344003.SAMN05445060_4212"/>
<dbReference type="Proteomes" id="UP000186218">
    <property type="component" value="Unassembled WGS sequence"/>
</dbReference>
<name>A0A1N7HGC6_9NOCA</name>
<gene>
    <name evidence="2" type="ORF">SAMN05445060_4212</name>
</gene>
<keyword evidence="1" id="KW-0812">Transmembrane</keyword>
<evidence type="ECO:0000256" key="1">
    <source>
        <dbReference type="SAM" id="Phobius"/>
    </source>
</evidence>
<sequence length="256" mass="27786">MFVILGQSFSMVWSRHVTDKESNRGSLVLGFVGAILTVIFVYIGLPIAAIAFVCVMAMIIPSRLRPSIKIEQASFDQVILHQPKALRNSAVWLVAVFITMGVALFAQIVVGVDQAWRLMLPAVGCFFVAAVAALSAYRSRGPVQLDRHSLTLGNGDEYSLAHDRFEAFTPARSASSVRITRKDFQDQRRPAYIPCRLYGIDPNTLLSTLAQLNDWSRNGKAANGGQIAAMLAVPDQPSVALGDSVNVKLALPVIGC</sequence>
<dbReference type="AlphaFoldDB" id="A0A1N7HGC6"/>
<organism evidence="2 3">
    <name type="scientific">Williamsia sterculiae</name>
    <dbReference type="NCBI Taxonomy" id="1344003"/>
    <lineage>
        <taxon>Bacteria</taxon>
        <taxon>Bacillati</taxon>
        <taxon>Actinomycetota</taxon>
        <taxon>Actinomycetes</taxon>
        <taxon>Mycobacteriales</taxon>
        <taxon>Nocardiaceae</taxon>
        <taxon>Williamsia</taxon>
    </lineage>
</organism>
<reference evidence="2 3" key="1">
    <citation type="submission" date="2017-01" db="EMBL/GenBank/DDBJ databases">
        <authorList>
            <person name="Mah S.A."/>
            <person name="Swanson W.J."/>
            <person name="Moy G.W."/>
            <person name="Vacquier V.D."/>
        </authorList>
    </citation>
    <scope>NUCLEOTIDE SEQUENCE [LARGE SCALE GENOMIC DNA]</scope>
    <source>
        <strain evidence="2 3">CPCC 203464</strain>
    </source>
</reference>
<feature type="transmembrane region" description="Helical" evidence="1">
    <location>
        <begin position="90"/>
        <end position="112"/>
    </location>
</feature>
<evidence type="ECO:0000313" key="2">
    <source>
        <dbReference type="EMBL" id="SIS23946.1"/>
    </source>
</evidence>
<dbReference type="EMBL" id="FTNT01000019">
    <property type="protein sequence ID" value="SIS23946.1"/>
    <property type="molecule type" value="Genomic_DNA"/>
</dbReference>
<protein>
    <submittedName>
        <fullName evidence="2">Uncharacterized protein</fullName>
    </submittedName>
</protein>
<proteinExistence type="predicted"/>
<accession>A0A1N7HGC6</accession>
<keyword evidence="3" id="KW-1185">Reference proteome</keyword>
<keyword evidence="1" id="KW-1133">Transmembrane helix</keyword>
<feature type="transmembrane region" description="Helical" evidence="1">
    <location>
        <begin position="118"/>
        <end position="137"/>
    </location>
</feature>